<feature type="transmembrane region" description="Helical" evidence="1">
    <location>
        <begin position="136"/>
        <end position="154"/>
    </location>
</feature>
<reference evidence="2 3" key="1">
    <citation type="submission" date="2008-12" db="EMBL/GenBank/DDBJ databases">
        <authorList>
            <person name="Fulton L."/>
            <person name="Clifton S."/>
            <person name="Fulton B."/>
            <person name="Xu J."/>
            <person name="Minx P."/>
            <person name="Pepin K.H."/>
            <person name="Johnson M."/>
            <person name="Bhonagiri V."/>
            <person name="Nash W.E."/>
            <person name="Mardis E.R."/>
            <person name="Wilson R.K."/>
        </authorList>
    </citation>
    <scope>NUCLEOTIDE SEQUENCE [LARGE SCALE GENOMIC DNA]</scope>
    <source>
        <strain evidence="2 3">DSM 12042</strain>
    </source>
</reference>
<feature type="transmembrane region" description="Helical" evidence="1">
    <location>
        <begin position="161"/>
        <end position="179"/>
    </location>
</feature>
<dbReference type="eggNOG" id="COG5617">
    <property type="taxonomic scope" value="Bacteria"/>
</dbReference>
<proteinExistence type="predicted"/>
<accession>B9Y9R7</accession>
<feature type="transmembrane region" description="Helical" evidence="1">
    <location>
        <begin position="392"/>
        <end position="412"/>
    </location>
</feature>
<keyword evidence="1" id="KW-1133">Transmembrane helix</keyword>
<keyword evidence="1" id="KW-0472">Membrane</keyword>
<dbReference type="STRING" id="545696.HOLDEFILI_02574"/>
<sequence>MVSKLVLWIKGGQKMKRKQQLFFVLFCLVIALLSLAPYWTHGVNLEHDTSFHLSRIEGLVQSFKDGIFMPRIYPYKNNNFGYASPLFYCDFFLIIPALLYNAGLSLARSYQFLLLLCSFFSAWFMGKLTIKLSRQQPAMYLAAFLYVFSLYRFTDIYVRGALGEVLAFIFMPVALIGIYEVLWGDEKKWSWLMTGYSGLLLSHTLSFYLMVLILLVFILIRWHVLNQQRQRGTAIIKAALWAIGLCSFYLWPMLEQMTSQELYLHYYAGSSDLASTALNAWQYTEMTMNFSVSNVAYDPGQAMTTNLGVLIPILPLLGVFLFNQEKTKESNFLYLICGLGYLCYFLCNRLFPWEYFAWMRIIQFPWRLMSLADLFLCPAAAIISVRFFRRSGIIVVPILIVYGIMVGLIRIMPVAERPIIFGTDMPYEALIDGTLLDPYYGDSFYVRPEIAGADYLPVAQTDYRTASRCVTVENKEIACGIEKQGNKTSFEITKMGTNTWMQIPVTYYKGYTAAAVDTNGKQFKLPVIKNKESGLVEVNNKNVTSGIITITYSGTWIQKASALLTFLTCCLWTCTQLIYGKKDRSI</sequence>
<evidence type="ECO:0000313" key="3">
    <source>
        <dbReference type="Proteomes" id="UP000005950"/>
    </source>
</evidence>
<dbReference type="Proteomes" id="UP000005950">
    <property type="component" value="Unassembled WGS sequence"/>
</dbReference>
<evidence type="ECO:0000313" key="2">
    <source>
        <dbReference type="EMBL" id="EEF67271.1"/>
    </source>
</evidence>
<gene>
    <name evidence="2" type="ORF">HOLDEFILI_02574</name>
</gene>
<dbReference type="EMBL" id="ACCF01000150">
    <property type="protein sequence ID" value="EEF67271.1"/>
    <property type="molecule type" value="Genomic_DNA"/>
</dbReference>
<protein>
    <recommendedName>
        <fullName evidence="4">Membrane protein 6-pyruvoyl-tetrahydropterin synthase-related domain-containing protein</fullName>
    </recommendedName>
</protein>
<organism evidence="2 3">
    <name type="scientific">Holdemania filiformis DSM 12042</name>
    <dbReference type="NCBI Taxonomy" id="545696"/>
    <lineage>
        <taxon>Bacteria</taxon>
        <taxon>Bacillati</taxon>
        <taxon>Bacillota</taxon>
        <taxon>Erysipelotrichia</taxon>
        <taxon>Erysipelotrichales</taxon>
        <taxon>Erysipelotrichaceae</taxon>
        <taxon>Holdemania</taxon>
    </lineage>
</organism>
<feature type="transmembrane region" description="Helical" evidence="1">
    <location>
        <begin position="303"/>
        <end position="323"/>
    </location>
</feature>
<feature type="transmembrane region" description="Helical" evidence="1">
    <location>
        <begin position="234"/>
        <end position="254"/>
    </location>
</feature>
<reference evidence="2 3" key="2">
    <citation type="submission" date="2009-02" db="EMBL/GenBank/DDBJ databases">
        <title>Draft genome sequence of Holdemania filiformis DSM 12042.</title>
        <authorList>
            <person name="Sudarsanam P."/>
            <person name="Ley R."/>
            <person name="Guruge J."/>
            <person name="Turnbaugh P.J."/>
            <person name="Mahowald M."/>
            <person name="Liep D."/>
            <person name="Gordon J."/>
        </authorList>
    </citation>
    <scope>NUCLEOTIDE SEQUENCE [LARGE SCALE GENOMIC DNA]</scope>
    <source>
        <strain evidence="2 3">DSM 12042</strain>
    </source>
</reference>
<evidence type="ECO:0000256" key="1">
    <source>
        <dbReference type="SAM" id="Phobius"/>
    </source>
</evidence>
<dbReference type="HOGENOM" id="CLU_029426_1_0_9"/>
<feature type="transmembrane region" description="Helical" evidence="1">
    <location>
        <begin position="199"/>
        <end position="222"/>
    </location>
</feature>
<feature type="transmembrane region" description="Helical" evidence="1">
    <location>
        <begin position="21"/>
        <end position="40"/>
    </location>
</feature>
<keyword evidence="1" id="KW-0812">Transmembrane</keyword>
<evidence type="ECO:0008006" key="4">
    <source>
        <dbReference type="Google" id="ProtNLM"/>
    </source>
</evidence>
<feature type="transmembrane region" description="Helical" evidence="1">
    <location>
        <begin position="80"/>
        <end position="100"/>
    </location>
</feature>
<comment type="caution">
    <text evidence="2">The sequence shown here is derived from an EMBL/GenBank/DDBJ whole genome shotgun (WGS) entry which is preliminary data.</text>
</comment>
<feature type="transmembrane region" description="Helical" evidence="1">
    <location>
        <begin position="332"/>
        <end position="352"/>
    </location>
</feature>
<name>B9Y9R7_9FIRM</name>
<dbReference type="AlphaFoldDB" id="B9Y9R7"/>
<feature type="transmembrane region" description="Helical" evidence="1">
    <location>
        <begin position="364"/>
        <end position="385"/>
    </location>
</feature>
<feature type="transmembrane region" description="Helical" evidence="1">
    <location>
        <begin position="112"/>
        <end position="130"/>
    </location>
</feature>